<dbReference type="PANTHER" id="PTHR22166:SF12">
    <property type="entry name" value="ENDOPLASMIC RETICULUM JUNCTION FORMATION PROTEIN LUNAPARK"/>
    <property type="match status" value="1"/>
</dbReference>
<feature type="compositionally biased region" description="Polar residues" evidence="3">
    <location>
        <begin position="177"/>
        <end position="187"/>
    </location>
</feature>
<dbReference type="GO" id="GO:0071788">
    <property type="term" value="P:endoplasmic reticulum tubular network maintenance"/>
    <property type="evidence" value="ECO:0007669"/>
    <property type="project" value="UniProtKB-UniRule"/>
</dbReference>
<keyword evidence="2" id="KW-0863">Zinc-finger</keyword>
<evidence type="ECO:0000256" key="3">
    <source>
        <dbReference type="SAM" id="MobiDB-lite"/>
    </source>
</evidence>
<keyword evidence="2" id="KW-0256">Endoplasmic reticulum</keyword>
<comment type="function">
    <text evidence="2">Plays a role in determining ER morphology.</text>
</comment>
<organism evidence="5 6">
    <name type="scientific">Acanthoscelides obtectus</name>
    <name type="common">Bean weevil</name>
    <name type="synonym">Bruchus obtectus</name>
    <dbReference type="NCBI Taxonomy" id="200917"/>
    <lineage>
        <taxon>Eukaryota</taxon>
        <taxon>Metazoa</taxon>
        <taxon>Ecdysozoa</taxon>
        <taxon>Arthropoda</taxon>
        <taxon>Hexapoda</taxon>
        <taxon>Insecta</taxon>
        <taxon>Pterygota</taxon>
        <taxon>Neoptera</taxon>
        <taxon>Endopterygota</taxon>
        <taxon>Coleoptera</taxon>
        <taxon>Polyphaga</taxon>
        <taxon>Cucujiformia</taxon>
        <taxon>Chrysomeloidea</taxon>
        <taxon>Chrysomelidae</taxon>
        <taxon>Bruchinae</taxon>
        <taxon>Bruchini</taxon>
        <taxon>Acanthoscelides</taxon>
    </lineage>
</organism>
<comment type="caution">
    <text evidence="5">The sequence shown here is derived from an EMBL/GenBank/DDBJ whole genome shotgun (WGS) entry which is preliminary data.</text>
</comment>
<sequence length="460" mass="52959">MGIILGRFRSKKTTYELLEKLDNQITSIQEFGRTTELTRKRTIGRFIIFAIALYLLSALIFYLYYDKIDQNQKLLYAAPLGIMPFVIFFIKKILTWYYSRKLRKNEKKLIKLRDEKKKILDNVMETETYKVAKKILDKFGNDSLKKPDINLQSTPISSPSALVPRRNNQADLRRRSTQSSAAISATPMQPRPSLPVLQVTPSMRPGTGGVERSFISPMTSMPLMATMGPVTPREILPGNRSILDKFADYVMGVGPSFRYALICKNCHRHNGMAFKEEFEYFSYYCCYCKHFNPARKQHLSNRRIDQSPGSMIASNSNISESSDSSEDSGTEVKKDVGKVSDAETLSDVEKRSDPGKLSDQKGTIDKERISDVEKLSDFDRLSEFDIKEQENGDILSNVDESTAVAEDLEENEHVVFWEGAGFMRYLEETRKNWRKLRCTPLQYNGRDQFWTRSFVYIERQ</sequence>
<feature type="compositionally biased region" description="Basic and acidic residues" evidence="3">
    <location>
        <begin position="330"/>
        <end position="364"/>
    </location>
</feature>
<evidence type="ECO:0000256" key="2">
    <source>
        <dbReference type="RuleBase" id="RU367073"/>
    </source>
</evidence>
<keyword evidence="2" id="KW-0812">Transmembrane</keyword>
<feature type="compositionally biased region" description="Polar residues" evidence="3">
    <location>
        <begin position="150"/>
        <end position="170"/>
    </location>
</feature>
<comment type="subcellular location">
    <subcellularLocation>
        <location evidence="2">Endoplasmic reticulum membrane</location>
        <topology evidence="2">Multi-pass membrane protein</topology>
    </subcellularLocation>
</comment>
<comment type="domain">
    <text evidence="2">The C4-type zinc finger motif is necessary both for its ER three-way tubular junction localization and formation.</text>
</comment>
<reference evidence="5" key="1">
    <citation type="submission" date="2022-03" db="EMBL/GenBank/DDBJ databases">
        <authorList>
            <person name="Sayadi A."/>
        </authorList>
    </citation>
    <scope>NUCLEOTIDE SEQUENCE</scope>
</reference>
<feature type="domain" description="Lunapark zinc ribbon" evidence="4">
    <location>
        <begin position="243"/>
        <end position="292"/>
    </location>
</feature>
<dbReference type="GO" id="GO:1903373">
    <property type="term" value="P:positive regulation of endoplasmic reticulum tubular network organization"/>
    <property type="evidence" value="ECO:0007669"/>
    <property type="project" value="UniProtKB-UniRule"/>
</dbReference>
<dbReference type="InterPro" id="IPR040115">
    <property type="entry name" value="Lnp"/>
</dbReference>
<keyword evidence="2" id="KW-0472">Membrane</keyword>
<feature type="compositionally biased region" description="Low complexity" evidence="3">
    <location>
        <begin position="310"/>
        <end position="322"/>
    </location>
</feature>
<dbReference type="GO" id="GO:0098826">
    <property type="term" value="C:endoplasmic reticulum tubular network membrane"/>
    <property type="evidence" value="ECO:0007669"/>
    <property type="project" value="UniProtKB-UniRule"/>
</dbReference>
<feature type="transmembrane region" description="Helical" evidence="2">
    <location>
        <begin position="43"/>
        <end position="64"/>
    </location>
</feature>
<evidence type="ECO:0000313" key="6">
    <source>
        <dbReference type="Proteomes" id="UP001152888"/>
    </source>
</evidence>
<comment type="similarity">
    <text evidence="1 2">Belongs to the lunapark family.</text>
</comment>
<protein>
    <recommendedName>
        <fullName evidence="2">Endoplasmic reticulum junction formation protein lunapark</fullName>
    </recommendedName>
</protein>
<evidence type="ECO:0000259" key="4">
    <source>
        <dbReference type="Pfam" id="PF10058"/>
    </source>
</evidence>
<feature type="transmembrane region" description="Helical" evidence="2">
    <location>
        <begin position="76"/>
        <end position="98"/>
    </location>
</feature>
<dbReference type="Proteomes" id="UP001152888">
    <property type="component" value="Unassembled WGS sequence"/>
</dbReference>
<dbReference type="GO" id="GO:0008270">
    <property type="term" value="F:zinc ion binding"/>
    <property type="evidence" value="ECO:0007669"/>
    <property type="project" value="UniProtKB-KW"/>
</dbReference>
<keyword evidence="6" id="KW-1185">Reference proteome</keyword>
<dbReference type="PANTHER" id="PTHR22166">
    <property type="entry name" value="ENDOPLASMIC RETICULUM JUNCTION FORMATION PROTEIN LUNAPARK"/>
    <property type="match status" value="1"/>
</dbReference>
<keyword evidence="2" id="KW-0479">Metal-binding</keyword>
<dbReference type="Pfam" id="PF10058">
    <property type="entry name" value="Zn_ribbon_10"/>
    <property type="match status" value="1"/>
</dbReference>
<gene>
    <name evidence="5" type="ORF">ACAOBT_LOCUS9101</name>
</gene>
<evidence type="ECO:0000313" key="5">
    <source>
        <dbReference type="EMBL" id="CAH1970782.1"/>
    </source>
</evidence>
<evidence type="ECO:0000256" key="1">
    <source>
        <dbReference type="ARBA" id="ARBA00009940"/>
    </source>
</evidence>
<keyword evidence="2" id="KW-0862">Zinc</keyword>
<name>A0A9P0K9L0_ACAOB</name>
<keyword evidence="2" id="KW-1133">Transmembrane helix</keyword>
<feature type="region of interest" description="Disordered" evidence="3">
    <location>
        <begin position="150"/>
        <end position="200"/>
    </location>
</feature>
<accession>A0A9P0K9L0</accession>
<dbReference type="InterPro" id="IPR019273">
    <property type="entry name" value="Lunapark_Znf"/>
</dbReference>
<dbReference type="OrthoDB" id="3169036at2759"/>
<feature type="region of interest" description="Disordered" evidence="3">
    <location>
        <begin position="301"/>
        <end position="364"/>
    </location>
</feature>
<proteinExistence type="inferred from homology"/>
<dbReference type="EMBL" id="CAKOFQ010006778">
    <property type="protein sequence ID" value="CAH1970782.1"/>
    <property type="molecule type" value="Genomic_DNA"/>
</dbReference>
<dbReference type="AlphaFoldDB" id="A0A9P0K9L0"/>